<dbReference type="Pfam" id="PF02873">
    <property type="entry name" value="MurB_C"/>
    <property type="match status" value="1"/>
</dbReference>
<dbReference type="InterPro" id="IPR006094">
    <property type="entry name" value="Oxid_FAD_bind_N"/>
</dbReference>
<sequence>MTSVDDSSLAAPSRFSAHTTARVGGPAGRWVRADTQEQALQVLRAHPLPDHAARERGEDTLIVLGGGSNLLVTEDGFPGTVLQLAFHGISTEFHGEHDVLLTVAAGHNWDDVVRFSVARGLTGLEALSGIPGSTGAVPVQNVGAYGADVAHTLKDIQAWDRERGELVRFSNAELAFGYRDSVLKQTTVHGSPRYVVLQVRFMLQNRRDGLSAPVRYGELARTLGLDAESADHERRAPLKEVRSTVLRLREGKGMVLQEGDHDTWSTGSFFTNPIVPHEVAAALPSAAPKFSAGVDDAGVPLVKLSAAWLIDNAGCGKGFGLPDGPVAGRGAQGAGIAGGRASLSTKHTLAVTNRGTATTDDLLAVARAARDQVSTAFGITMHEEPVLIGHSL</sequence>
<evidence type="ECO:0000256" key="16">
    <source>
        <dbReference type="ARBA" id="ARBA00048914"/>
    </source>
</evidence>
<keyword evidence="14 17" id="KW-0131">Cell cycle</keyword>
<dbReference type="NCBIfam" id="NF010478">
    <property type="entry name" value="PRK13903.1"/>
    <property type="match status" value="1"/>
</dbReference>
<dbReference type="GO" id="GO:0009252">
    <property type="term" value="P:peptidoglycan biosynthetic process"/>
    <property type="evidence" value="ECO:0007669"/>
    <property type="project" value="UniProtKB-UniRule"/>
</dbReference>
<evidence type="ECO:0000256" key="9">
    <source>
        <dbReference type="ARBA" id="ARBA00022827"/>
    </source>
</evidence>
<keyword evidence="15 17" id="KW-0961">Cell wall biogenesis/degradation</keyword>
<evidence type="ECO:0000256" key="4">
    <source>
        <dbReference type="ARBA" id="ARBA00004752"/>
    </source>
</evidence>
<dbReference type="EC" id="1.3.1.98" evidence="17"/>
<comment type="pathway">
    <text evidence="4 17">Cell wall biogenesis; peptidoglycan biosynthesis.</text>
</comment>
<dbReference type="Proteomes" id="UP000054023">
    <property type="component" value="Unassembled WGS sequence"/>
</dbReference>
<comment type="cofactor">
    <cofactor evidence="1 17">
        <name>FAD</name>
        <dbReference type="ChEBI" id="CHEBI:57692"/>
    </cofactor>
</comment>
<dbReference type="InterPro" id="IPR016166">
    <property type="entry name" value="FAD-bd_PCMH"/>
</dbReference>
<evidence type="ECO:0000256" key="1">
    <source>
        <dbReference type="ARBA" id="ARBA00001974"/>
    </source>
</evidence>
<evidence type="ECO:0000313" key="20">
    <source>
        <dbReference type="Proteomes" id="UP000054023"/>
    </source>
</evidence>
<gene>
    <name evidence="17" type="primary">murB</name>
    <name evidence="19" type="ORF">AVL63_09505</name>
</gene>
<dbReference type="GO" id="GO:0071949">
    <property type="term" value="F:FAD binding"/>
    <property type="evidence" value="ECO:0007669"/>
    <property type="project" value="InterPro"/>
</dbReference>
<evidence type="ECO:0000256" key="14">
    <source>
        <dbReference type="ARBA" id="ARBA00023306"/>
    </source>
</evidence>
<feature type="active site" evidence="17">
    <location>
        <position position="384"/>
    </location>
</feature>
<keyword evidence="10 17" id="KW-0521">NADP</keyword>
<evidence type="ECO:0000256" key="5">
    <source>
        <dbReference type="ARBA" id="ARBA00010485"/>
    </source>
</evidence>
<evidence type="ECO:0000256" key="2">
    <source>
        <dbReference type="ARBA" id="ARBA00003921"/>
    </source>
</evidence>
<reference evidence="20" key="1">
    <citation type="submission" date="2015-12" db="EMBL/GenBank/DDBJ databases">
        <authorList>
            <person name="Nair G.R."/>
            <person name="Kaur G."/>
            <person name="Mayilraj S."/>
        </authorList>
    </citation>
    <scope>NUCLEOTIDE SEQUENCE [LARGE SCALE GENOMIC DNA]</scope>
    <source>
        <strain evidence="20">CD08_7</strain>
    </source>
</reference>
<dbReference type="GO" id="GO:0008762">
    <property type="term" value="F:UDP-N-acetylmuramate dehydrogenase activity"/>
    <property type="evidence" value="ECO:0007669"/>
    <property type="project" value="UniProtKB-UniRule"/>
</dbReference>
<dbReference type="PANTHER" id="PTHR21071:SF4">
    <property type="entry name" value="UDP-N-ACETYLENOLPYRUVOYLGLUCOSAMINE REDUCTASE"/>
    <property type="match status" value="1"/>
</dbReference>
<comment type="subcellular location">
    <subcellularLocation>
        <location evidence="3 17">Cytoplasm</location>
    </subcellularLocation>
</comment>
<dbReference type="SUPFAM" id="SSF56176">
    <property type="entry name" value="FAD-binding/transporter-associated domain-like"/>
    <property type="match status" value="1"/>
</dbReference>
<keyword evidence="20" id="KW-1185">Reference proteome</keyword>
<dbReference type="SUPFAM" id="SSF56194">
    <property type="entry name" value="Uridine diphospho-N-Acetylenolpyruvylglucosamine reductase, MurB, C-terminal domain"/>
    <property type="match status" value="1"/>
</dbReference>
<dbReference type="PANTHER" id="PTHR21071">
    <property type="entry name" value="UDP-N-ACETYLENOLPYRUVOYLGLUCOSAMINE REDUCTASE"/>
    <property type="match status" value="1"/>
</dbReference>
<evidence type="ECO:0000256" key="3">
    <source>
        <dbReference type="ARBA" id="ARBA00004496"/>
    </source>
</evidence>
<evidence type="ECO:0000256" key="12">
    <source>
        <dbReference type="ARBA" id="ARBA00022984"/>
    </source>
</evidence>
<dbReference type="InterPro" id="IPR036635">
    <property type="entry name" value="MurB_C_sf"/>
</dbReference>
<feature type="domain" description="FAD-binding PCMH-type" evidence="18">
    <location>
        <begin position="23"/>
        <end position="206"/>
    </location>
</feature>
<dbReference type="OrthoDB" id="9804753at2"/>
<dbReference type="Gene3D" id="3.30.465.10">
    <property type="match status" value="1"/>
</dbReference>
<dbReference type="GO" id="GO:0005829">
    <property type="term" value="C:cytosol"/>
    <property type="evidence" value="ECO:0007669"/>
    <property type="project" value="TreeGrafter"/>
</dbReference>
<dbReference type="InterPro" id="IPR016167">
    <property type="entry name" value="FAD-bd_PCMH_sub1"/>
</dbReference>
<dbReference type="InterPro" id="IPR003170">
    <property type="entry name" value="MurB"/>
</dbReference>
<comment type="catalytic activity">
    <reaction evidence="16 17">
        <text>UDP-N-acetyl-alpha-D-muramate + NADP(+) = UDP-N-acetyl-3-O-(1-carboxyvinyl)-alpha-D-glucosamine + NADPH + H(+)</text>
        <dbReference type="Rhea" id="RHEA:12248"/>
        <dbReference type="ChEBI" id="CHEBI:15378"/>
        <dbReference type="ChEBI" id="CHEBI:57783"/>
        <dbReference type="ChEBI" id="CHEBI:58349"/>
        <dbReference type="ChEBI" id="CHEBI:68483"/>
        <dbReference type="ChEBI" id="CHEBI:70757"/>
        <dbReference type="EC" id="1.3.1.98"/>
    </reaction>
</comment>
<proteinExistence type="inferred from homology"/>
<evidence type="ECO:0000256" key="6">
    <source>
        <dbReference type="ARBA" id="ARBA00022490"/>
    </source>
</evidence>
<dbReference type="GO" id="GO:0071555">
    <property type="term" value="P:cell wall organization"/>
    <property type="evidence" value="ECO:0007669"/>
    <property type="project" value="UniProtKB-KW"/>
</dbReference>
<dbReference type="GO" id="GO:0008360">
    <property type="term" value="P:regulation of cell shape"/>
    <property type="evidence" value="ECO:0007669"/>
    <property type="project" value="UniProtKB-KW"/>
</dbReference>
<evidence type="ECO:0000256" key="17">
    <source>
        <dbReference type="HAMAP-Rule" id="MF_00037"/>
    </source>
</evidence>
<keyword evidence="13 17" id="KW-0560">Oxidoreductase</keyword>
<evidence type="ECO:0000256" key="7">
    <source>
        <dbReference type="ARBA" id="ARBA00022618"/>
    </source>
</evidence>
<dbReference type="GO" id="GO:0051301">
    <property type="term" value="P:cell division"/>
    <property type="evidence" value="ECO:0007669"/>
    <property type="project" value="UniProtKB-KW"/>
</dbReference>
<dbReference type="HAMAP" id="MF_00037">
    <property type="entry name" value="MurB"/>
    <property type="match status" value="1"/>
</dbReference>
<evidence type="ECO:0000256" key="13">
    <source>
        <dbReference type="ARBA" id="ARBA00023002"/>
    </source>
</evidence>
<comment type="caution">
    <text evidence="19">The sequence shown here is derived from an EMBL/GenBank/DDBJ whole genome shotgun (WGS) entry which is preliminary data.</text>
</comment>
<dbReference type="InterPro" id="IPR011601">
    <property type="entry name" value="MurB_C"/>
</dbReference>
<keyword evidence="11 17" id="KW-0133">Cell shape</keyword>
<keyword evidence="6 17" id="KW-0963">Cytoplasm</keyword>
<name>A0A0W8IKH1_9MICC</name>
<evidence type="ECO:0000259" key="18">
    <source>
        <dbReference type="PROSITE" id="PS51387"/>
    </source>
</evidence>
<evidence type="ECO:0000313" key="19">
    <source>
        <dbReference type="EMBL" id="KUG60583.1"/>
    </source>
</evidence>
<keyword evidence="8 17" id="KW-0285">Flavoprotein</keyword>
<evidence type="ECO:0000256" key="11">
    <source>
        <dbReference type="ARBA" id="ARBA00022960"/>
    </source>
</evidence>
<dbReference type="PROSITE" id="PS51387">
    <property type="entry name" value="FAD_PCMH"/>
    <property type="match status" value="1"/>
</dbReference>
<dbReference type="Gene3D" id="3.30.43.10">
    <property type="entry name" value="Uridine Diphospho-n-acetylenolpyruvylglucosamine Reductase, domain 2"/>
    <property type="match status" value="1"/>
</dbReference>
<accession>A0A0W8IKH1</accession>
<dbReference type="EMBL" id="LQBM01000001">
    <property type="protein sequence ID" value="KUG60583.1"/>
    <property type="molecule type" value="Genomic_DNA"/>
</dbReference>
<comment type="function">
    <text evidence="2 17">Cell wall formation.</text>
</comment>
<feature type="active site" description="Proton donor" evidence="17">
    <location>
        <position position="268"/>
    </location>
</feature>
<keyword evidence="9 17" id="KW-0274">FAD</keyword>
<evidence type="ECO:0000256" key="10">
    <source>
        <dbReference type="ARBA" id="ARBA00022857"/>
    </source>
</evidence>
<keyword evidence="12 17" id="KW-0573">Peptidoglycan synthesis</keyword>
<dbReference type="InterPro" id="IPR036318">
    <property type="entry name" value="FAD-bd_PCMH-like_sf"/>
</dbReference>
<dbReference type="UniPathway" id="UPA00219"/>
<evidence type="ECO:0000256" key="8">
    <source>
        <dbReference type="ARBA" id="ARBA00022630"/>
    </source>
</evidence>
<protein>
    <recommendedName>
        <fullName evidence="17">UDP-N-acetylenolpyruvoylglucosamine reductase</fullName>
        <ecNumber evidence="17">1.3.1.98</ecNumber>
    </recommendedName>
    <alternativeName>
        <fullName evidence="17">UDP-N-acetylmuramate dehydrogenase</fullName>
    </alternativeName>
</protein>
<dbReference type="RefSeq" id="WP_058887558.1">
    <property type="nucleotide sequence ID" value="NZ_LQBM01000001.1"/>
</dbReference>
<comment type="similarity">
    <text evidence="5 17">Belongs to the MurB family.</text>
</comment>
<organism evidence="19 20">
    <name type="scientific">Nesterenkonia jeotgali</name>
    <dbReference type="NCBI Taxonomy" id="317018"/>
    <lineage>
        <taxon>Bacteria</taxon>
        <taxon>Bacillati</taxon>
        <taxon>Actinomycetota</taxon>
        <taxon>Actinomycetes</taxon>
        <taxon>Micrococcales</taxon>
        <taxon>Micrococcaceae</taxon>
        <taxon>Nesterenkonia</taxon>
    </lineage>
</organism>
<evidence type="ECO:0000256" key="15">
    <source>
        <dbReference type="ARBA" id="ARBA00023316"/>
    </source>
</evidence>
<dbReference type="AlphaFoldDB" id="A0A0W8IKH1"/>
<dbReference type="STRING" id="317018.AVL63_09505"/>
<feature type="active site" evidence="17">
    <location>
        <position position="179"/>
    </location>
</feature>
<keyword evidence="7 17" id="KW-0132">Cell division</keyword>
<dbReference type="InterPro" id="IPR016169">
    <property type="entry name" value="FAD-bd_PCMH_sub2"/>
</dbReference>
<dbReference type="Pfam" id="PF01565">
    <property type="entry name" value="FAD_binding_4"/>
    <property type="match status" value="1"/>
</dbReference>
<dbReference type="Gene3D" id="3.90.78.10">
    <property type="entry name" value="UDP-N-acetylenolpyruvoylglucosamine reductase, C-terminal domain"/>
    <property type="match status" value="1"/>
</dbReference>